<name>A0A7J7CBM5_TRIWF</name>
<feature type="compositionally biased region" description="Basic and acidic residues" evidence="1">
    <location>
        <begin position="1"/>
        <end position="10"/>
    </location>
</feature>
<keyword evidence="3" id="KW-1185">Reference proteome</keyword>
<dbReference type="EMBL" id="JAAARO010000019">
    <property type="protein sequence ID" value="KAF5731267.1"/>
    <property type="molecule type" value="Genomic_DNA"/>
</dbReference>
<evidence type="ECO:0000313" key="3">
    <source>
        <dbReference type="Proteomes" id="UP000593562"/>
    </source>
</evidence>
<gene>
    <name evidence="2" type="ORF">HS088_TW19G00873</name>
</gene>
<dbReference type="AlphaFoldDB" id="A0A7J7CBM5"/>
<sequence>MARKELDKRTVSPHRFPLLRSGSVSSRPKTPNSSRPTMPNMSNAKKRYPSEPRKSASMRIQAERESPKESDQIPSKSKRLLKALLSRRKSKKDDTLYTYLDEY</sequence>
<evidence type="ECO:0000256" key="1">
    <source>
        <dbReference type="SAM" id="MobiDB-lite"/>
    </source>
</evidence>
<dbReference type="InParanoid" id="A0A7J7CBM5"/>
<protein>
    <submittedName>
        <fullName evidence="2">Uncharacterized protein</fullName>
    </submittedName>
</protein>
<evidence type="ECO:0000313" key="2">
    <source>
        <dbReference type="EMBL" id="KAF5731267.1"/>
    </source>
</evidence>
<feature type="compositionally biased region" description="Basic and acidic residues" evidence="1">
    <location>
        <begin position="61"/>
        <end position="71"/>
    </location>
</feature>
<accession>A0A7J7CBM5</accession>
<proteinExistence type="predicted"/>
<organism evidence="2 3">
    <name type="scientific">Tripterygium wilfordii</name>
    <name type="common">Thunder God vine</name>
    <dbReference type="NCBI Taxonomy" id="458696"/>
    <lineage>
        <taxon>Eukaryota</taxon>
        <taxon>Viridiplantae</taxon>
        <taxon>Streptophyta</taxon>
        <taxon>Embryophyta</taxon>
        <taxon>Tracheophyta</taxon>
        <taxon>Spermatophyta</taxon>
        <taxon>Magnoliopsida</taxon>
        <taxon>eudicotyledons</taxon>
        <taxon>Gunneridae</taxon>
        <taxon>Pentapetalae</taxon>
        <taxon>rosids</taxon>
        <taxon>fabids</taxon>
        <taxon>Celastrales</taxon>
        <taxon>Celastraceae</taxon>
        <taxon>Tripterygium</taxon>
    </lineage>
</organism>
<comment type="caution">
    <text evidence="2">The sequence shown here is derived from an EMBL/GenBank/DDBJ whole genome shotgun (WGS) entry which is preliminary data.</text>
</comment>
<dbReference type="Proteomes" id="UP000593562">
    <property type="component" value="Unassembled WGS sequence"/>
</dbReference>
<feature type="region of interest" description="Disordered" evidence="1">
    <location>
        <begin position="1"/>
        <end position="77"/>
    </location>
</feature>
<reference evidence="2 3" key="1">
    <citation type="journal article" date="2020" name="Nat. Commun.">
        <title>Genome of Tripterygium wilfordii and identification of cytochrome P450 involved in triptolide biosynthesis.</title>
        <authorList>
            <person name="Tu L."/>
            <person name="Su P."/>
            <person name="Zhang Z."/>
            <person name="Gao L."/>
            <person name="Wang J."/>
            <person name="Hu T."/>
            <person name="Zhou J."/>
            <person name="Zhang Y."/>
            <person name="Zhao Y."/>
            <person name="Liu Y."/>
            <person name="Song Y."/>
            <person name="Tong Y."/>
            <person name="Lu Y."/>
            <person name="Yang J."/>
            <person name="Xu C."/>
            <person name="Jia M."/>
            <person name="Peters R.J."/>
            <person name="Huang L."/>
            <person name="Gao W."/>
        </authorList>
    </citation>
    <scope>NUCLEOTIDE SEQUENCE [LARGE SCALE GENOMIC DNA]</scope>
    <source>
        <strain evidence="3">cv. XIE 37</strain>
        <tissue evidence="2">Leaf</tissue>
    </source>
</reference>
<feature type="compositionally biased region" description="Polar residues" evidence="1">
    <location>
        <begin position="22"/>
        <end position="43"/>
    </location>
</feature>